<evidence type="ECO:0000313" key="1">
    <source>
        <dbReference type="EMBL" id="RDV11037.1"/>
    </source>
</evidence>
<protein>
    <recommendedName>
        <fullName evidence="3">WYL domain-containing protein</fullName>
    </recommendedName>
</protein>
<sequence>MYAMYSYLLEELSRAVGARLLIQFDYSGENYIVEPHLVGVNHHNQDCLCAWFDSKKAPGNTAAGWRCFLFSNMENVKLLDDRFCKKRPGYDPYNSSMNRIYYRI</sequence>
<evidence type="ECO:0008006" key="3">
    <source>
        <dbReference type="Google" id="ProtNLM"/>
    </source>
</evidence>
<dbReference type="AlphaFoldDB" id="A0A3D8L1G3"/>
<dbReference type="Proteomes" id="UP000256708">
    <property type="component" value="Unassembled WGS sequence"/>
</dbReference>
<name>A0A3D8L1G3_9BACT</name>
<evidence type="ECO:0000313" key="2">
    <source>
        <dbReference type="Proteomes" id="UP000256708"/>
    </source>
</evidence>
<organism evidence="1 2">
    <name type="scientific">Pontibacter diazotrophicus</name>
    <dbReference type="NCBI Taxonomy" id="1400979"/>
    <lineage>
        <taxon>Bacteria</taxon>
        <taxon>Pseudomonadati</taxon>
        <taxon>Bacteroidota</taxon>
        <taxon>Cytophagia</taxon>
        <taxon>Cytophagales</taxon>
        <taxon>Hymenobacteraceae</taxon>
        <taxon>Pontibacter</taxon>
    </lineage>
</organism>
<keyword evidence="2" id="KW-1185">Reference proteome</keyword>
<reference evidence="2" key="1">
    <citation type="submission" date="2018-08" db="EMBL/GenBank/DDBJ databases">
        <authorList>
            <person name="Liu Z.-W."/>
            <person name="Du Z.-J."/>
        </authorList>
    </citation>
    <scope>NUCLEOTIDE SEQUENCE [LARGE SCALE GENOMIC DNA]</scope>
    <source>
        <strain evidence="2">H4X</strain>
    </source>
</reference>
<proteinExistence type="predicted"/>
<comment type="caution">
    <text evidence="1">The sequence shown here is derived from an EMBL/GenBank/DDBJ whole genome shotgun (WGS) entry which is preliminary data.</text>
</comment>
<gene>
    <name evidence="1" type="ORF">DXT99_25545</name>
</gene>
<accession>A0A3D8L1G3</accession>
<dbReference type="EMBL" id="QRGR01000049">
    <property type="protein sequence ID" value="RDV11037.1"/>
    <property type="molecule type" value="Genomic_DNA"/>
</dbReference>